<dbReference type="EMBL" id="PNIQ01000329">
    <property type="protein sequence ID" value="PMP83632.1"/>
    <property type="molecule type" value="Genomic_DNA"/>
</dbReference>
<gene>
    <name evidence="5" type="ORF">C0184_05020</name>
</gene>
<feature type="domain" description="N-acetyltransferase" evidence="4">
    <location>
        <begin position="26"/>
        <end position="198"/>
    </location>
</feature>
<evidence type="ECO:0000259" key="4">
    <source>
        <dbReference type="PROSITE" id="PS51186"/>
    </source>
</evidence>
<dbReference type="Proteomes" id="UP000243376">
    <property type="component" value="Unassembled WGS sequence"/>
</dbReference>
<dbReference type="GO" id="GO:0008999">
    <property type="term" value="F:protein-N-terminal-alanine acetyltransferase activity"/>
    <property type="evidence" value="ECO:0007669"/>
    <property type="project" value="TreeGrafter"/>
</dbReference>
<dbReference type="InterPro" id="IPR000182">
    <property type="entry name" value="GNAT_dom"/>
</dbReference>
<reference evidence="5 6" key="1">
    <citation type="submission" date="2018-01" db="EMBL/GenBank/DDBJ databases">
        <title>Metagenomic assembled genomes from two thermal pools in the Uzon Caldera, Kamchatka, Russia.</title>
        <authorList>
            <person name="Wilkins L."/>
            <person name="Ettinger C."/>
        </authorList>
    </citation>
    <scope>NUCLEOTIDE SEQUENCE [LARGE SCALE GENOMIC DNA]</scope>
    <source>
        <strain evidence="5">ZAV-02</strain>
    </source>
</reference>
<evidence type="ECO:0000256" key="2">
    <source>
        <dbReference type="ARBA" id="ARBA00023315"/>
    </source>
</evidence>
<protein>
    <recommendedName>
        <fullName evidence="4">N-acetyltransferase domain-containing protein</fullName>
    </recommendedName>
</protein>
<sequence length="208" mass="23801">MVKPDSTTASTVVTSMDKTILTTPRLWLRVMAPCDNEAVRGYFYRAWTFGEDWLPIPPADFFTLQGQRRQLAAEETMRATGRNVRLFLVQQDDPFERICGDIWIDCIDRLVYHTALIECRMEERSSRKGLMSEALASVIDYAGQVLGLHRLEALIAPQHIAARRLVERCGFAPLPNVTCWRQIGQGWVEHQVYTMTLASSLLECDHDR</sequence>
<organism evidence="5 6">
    <name type="scientific">Chloroflexus aggregans</name>
    <dbReference type="NCBI Taxonomy" id="152260"/>
    <lineage>
        <taxon>Bacteria</taxon>
        <taxon>Bacillati</taxon>
        <taxon>Chloroflexota</taxon>
        <taxon>Chloroflexia</taxon>
        <taxon>Chloroflexales</taxon>
        <taxon>Chloroflexineae</taxon>
        <taxon>Chloroflexaceae</taxon>
        <taxon>Chloroflexus</taxon>
    </lineage>
</organism>
<comment type="caution">
    <text evidence="5">The sequence shown here is derived from an EMBL/GenBank/DDBJ whole genome shotgun (WGS) entry which is preliminary data.</text>
</comment>
<dbReference type="Pfam" id="PF13302">
    <property type="entry name" value="Acetyltransf_3"/>
    <property type="match status" value="1"/>
</dbReference>
<name>A0A2J6X8N6_9CHLR</name>
<evidence type="ECO:0000313" key="5">
    <source>
        <dbReference type="EMBL" id="PMP83632.1"/>
    </source>
</evidence>
<dbReference type="SUPFAM" id="SSF55729">
    <property type="entry name" value="Acyl-CoA N-acyltransferases (Nat)"/>
    <property type="match status" value="1"/>
</dbReference>
<proteinExistence type="inferred from homology"/>
<keyword evidence="1" id="KW-0808">Transferase</keyword>
<dbReference type="GO" id="GO:0005737">
    <property type="term" value="C:cytoplasm"/>
    <property type="evidence" value="ECO:0007669"/>
    <property type="project" value="TreeGrafter"/>
</dbReference>
<evidence type="ECO:0000256" key="3">
    <source>
        <dbReference type="ARBA" id="ARBA00038502"/>
    </source>
</evidence>
<comment type="similarity">
    <text evidence="3">Belongs to the acetyltransferase family. RimJ subfamily.</text>
</comment>
<dbReference type="PROSITE" id="PS51186">
    <property type="entry name" value="GNAT"/>
    <property type="match status" value="1"/>
</dbReference>
<keyword evidence="2" id="KW-0012">Acyltransferase</keyword>
<dbReference type="AlphaFoldDB" id="A0A2J6X8N6"/>
<dbReference type="Gene3D" id="3.40.630.30">
    <property type="match status" value="1"/>
</dbReference>
<evidence type="ECO:0000313" key="6">
    <source>
        <dbReference type="Proteomes" id="UP000243376"/>
    </source>
</evidence>
<dbReference type="InterPro" id="IPR016181">
    <property type="entry name" value="Acyl_CoA_acyltransferase"/>
</dbReference>
<dbReference type="InterPro" id="IPR051531">
    <property type="entry name" value="N-acetyltransferase"/>
</dbReference>
<dbReference type="PANTHER" id="PTHR43792">
    <property type="entry name" value="GNAT FAMILY, PUTATIVE (AFU_ORTHOLOGUE AFUA_3G00765)-RELATED-RELATED"/>
    <property type="match status" value="1"/>
</dbReference>
<evidence type="ECO:0000256" key="1">
    <source>
        <dbReference type="ARBA" id="ARBA00022679"/>
    </source>
</evidence>
<accession>A0A2J6X8N6</accession>
<dbReference type="PANTHER" id="PTHR43792:SF8">
    <property type="entry name" value="[RIBOSOMAL PROTEIN US5]-ALANINE N-ACETYLTRANSFERASE"/>
    <property type="match status" value="1"/>
</dbReference>